<evidence type="ECO:0000256" key="4">
    <source>
        <dbReference type="ARBA" id="ARBA00038073"/>
    </source>
</evidence>
<protein>
    <recommendedName>
        <fullName evidence="5">Large ribosomal subunit protein mL45</fullName>
    </recommendedName>
    <alternativeName>
        <fullName evidence="6">39S ribosomal protein L45, mitochondrial</fullName>
    </alternativeName>
</protein>
<dbReference type="InterPro" id="IPR032710">
    <property type="entry name" value="NTF2-like_dom_sf"/>
</dbReference>
<dbReference type="EMBL" id="MCRJ01000056">
    <property type="protein sequence ID" value="ODN70277.1"/>
    <property type="molecule type" value="Genomic_DNA"/>
</dbReference>
<comment type="similarity">
    <text evidence="4">Belongs to the mitochondrion-specific ribosomal protein mL45 family.</text>
</comment>
<dbReference type="GO" id="GO:1990904">
    <property type="term" value="C:ribonucleoprotein complex"/>
    <property type="evidence" value="ECO:0007669"/>
    <property type="project" value="UniProtKB-KW"/>
</dbReference>
<evidence type="ECO:0000256" key="3">
    <source>
        <dbReference type="ARBA" id="ARBA00023274"/>
    </source>
</evidence>
<evidence type="ECO:0000259" key="7">
    <source>
        <dbReference type="SMART" id="SM00978"/>
    </source>
</evidence>
<sequence>MTVTAYAAGDRNELKGLLSPEVFASFAAAIAEREKRGERMEFSFVGVDRADIIEASLTEGTAQVTVRFVSKLISATFDKSGALIDGEPSKVTEVTDIWTFAREVRSRDPNWRLVATESDA</sequence>
<dbReference type="InterPro" id="IPR007379">
    <property type="entry name" value="Tim44-like_dom"/>
</dbReference>
<feature type="domain" description="Tim44-like" evidence="7">
    <location>
        <begin position="1"/>
        <end position="118"/>
    </location>
</feature>
<dbReference type="GO" id="GO:0005840">
    <property type="term" value="C:ribosome"/>
    <property type="evidence" value="ECO:0007669"/>
    <property type="project" value="UniProtKB-KW"/>
</dbReference>
<evidence type="ECO:0000256" key="5">
    <source>
        <dbReference type="ARBA" id="ARBA00039448"/>
    </source>
</evidence>
<dbReference type="SMART" id="SM00978">
    <property type="entry name" value="Tim44"/>
    <property type="match status" value="1"/>
</dbReference>
<evidence type="ECO:0000313" key="8">
    <source>
        <dbReference type="EMBL" id="ODN70277.1"/>
    </source>
</evidence>
<keyword evidence="3" id="KW-0687">Ribonucleoprotein</keyword>
<evidence type="ECO:0000313" key="9">
    <source>
        <dbReference type="Proteomes" id="UP000094622"/>
    </source>
</evidence>
<comment type="caution">
    <text evidence="8">The sequence shown here is derived from an EMBL/GenBank/DDBJ whole genome shotgun (WGS) entry which is preliminary data.</text>
</comment>
<proteinExistence type="inferred from homology"/>
<name>A0A1E3H1T9_9HYPH</name>
<dbReference type="InterPro" id="IPR051975">
    <property type="entry name" value="mtLSU_mL45"/>
</dbReference>
<dbReference type="Proteomes" id="UP000094622">
    <property type="component" value="Unassembled WGS sequence"/>
</dbReference>
<dbReference type="NCBIfam" id="NF033779">
    <property type="entry name" value="Tim44_TimA_adap"/>
    <property type="match status" value="1"/>
</dbReference>
<evidence type="ECO:0000256" key="6">
    <source>
        <dbReference type="ARBA" id="ARBA00043031"/>
    </source>
</evidence>
<dbReference type="SUPFAM" id="SSF54427">
    <property type="entry name" value="NTF2-like"/>
    <property type="match status" value="1"/>
</dbReference>
<gene>
    <name evidence="8" type="ORF">A6302_02430</name>
</gene>
<dbReference type="PANTHER" id="PTHR28554:SF1">
    <property type="entry name" value="LARGE RIBOSOMAL SUBUNIT PROTEIN ML45"/>
    <property type="match status" value="1"/>
</dbReference>
<evidence type="ECO:0000256" key="2">
    <source>
        <dbReference type="ARBA" id="ARBA00022980"/>
    </source>
</evidence>
<keyword evidence="2" id="KW-0689">Ribosomal protein</keyword>
<organism evidence="8 9">
    <name type="scientific">Methylobrevis pamukkalensis</name>
    <dbReference type="NCBI Taxonomy" id="1439726"/>
    <lineage>
        <taxon>Bacteria</taxon>
        <taxon>Pseudomonadati</taxon>
        <taxon>Pseudomonadota</taxon>
        <taxon>Alphaproteobacteria</taxon>
        <taxon>Hyphomicrobiales</taxon>
        <taxon>Pleomorphomonadaceae</taxon>
        <taxon>Methylobrevis</taxon>
    </lineage>
</organism>
<keyword evidence="9" id="KW-1185">Reference proteome</keyword>
<dbReference type="PATRIC" id="fig|1439726.3.peg.2556"/>
<dbReference type="Gene3D" id="3.10.450.240">
    <property type="match status" value="1"/>
</dbReference>
<dbReference type="AlphaFoldDB" id="A0A1E3H1T9"/>
<evidence type="ECO:0000256" key="1">
    <source>
        <dbReference type="ARBA" id="ARBA00022946"/>
    </source>
</evidence>
<dbReference type="PANTHER" id="PTHR28554">
    <property type="entry name" value="39S RIBOSOMAL PROTEIN L45, MITOCHONDRIAL"/>
    <property type="match status" value="1"/>
</dbReference>
<keyword evidence="1" id="KW-0809">Transit peptide</keyword>
<reference evidence="8 9" key="1">
    <citation type="submission" date="2016-07" db="EMBL/GenBank/DDBJ databases">
        <title>Draft Genome Sequence of Methylobrevis pamukkalensis PK2.</title>
        <authorList>
            <person name="Vasilenko O.V."/>
            <person name="Doronina N.V."/>
            <person name="Shmareva M.N."/>
            <person name="Tarlachkov S.V."/>
            <person name="Mustakhimov I."/>
            <person name="Trotsenko Y.A."/>
        </authorList>
    </citation>
    <scope>NUCLEOTIDE SEQUENCE [LARGE SCALE GENOMIC DNA]</scope>
    <source>
        <strain evidence="8 9">PK2</strain>
    </source>
</reference>
<dbReference type="Pfam" id="PF04280">
    <property type="entry name" value="Tim44"/>
    <property type="match status" value="1"/>
</dbReference>
<accession>A0A1E3H1T9</accession>